<evidence type="ECO:0000256" key="1">
    <source>
        <dbReference type="SAM" id="MobiDB-lite"/>
    </source>
</evidence>
<evidence type="ECO:0000313" key="5">
    <source>
        <dbReference type="Proteomes" id="UP001500751"/>
    </source>
</evidence>
<evidence type="ECO:0000313" key="4">
    <source>
        <dbReference type="EMBL" id="GAA2033435.1"/>
    </source>
</evidence>
<feature type="region of interest" description="Disordered" evidence="1">
    <location>
        <begin position="1"/>
        <end position="47"/>
    </location>
</feature>
<organism evidence="4 5">
    <name type="scientific">Catenulispora yoronensis</name>
    <dbReference type="NCBI Taxonomy" id="450799"/>
    <lineage>
        <taxon>Bacteria</taxon>
        <taxon>Bacillati</taxon>
        <taxon>Actinomycetota</taxon>
        <taxon>Actinomycetes</taxon>
        <taxon>Catenulisporales</taxon>
        <taxon>Catenulisporaceae</taxon>
        <taxon>Catenulispora</taxon>
    </lineage>
</organism>
<sequence>MPDSAPDSDTDPDSDAAPESDSDSAPDSDTDPESDTDPDTAPAPGRRRLPMTAVLVAVVVGLVVGAAGAWPLARSSSSSASSSASVPAGDSADAGFVRDMAIHHQQAVDMAFTIRDATDDEQVRRLAFDIINTQANQRGMMLGWLAAWQLPVYSPAEPMAWMGAAHSMAPGGALMPGMATDEQLTALRAAHGKDAEIQFLKLMIAHHKGGVQMAQAEAGLGKQPQVLRLAGTIVDGQLAEIRLMSDMLAQRGATA</sequence>
<dbReference type="Proteomes" id="UP001500751">
    <property type="component" value="Unassembled WGS sequence"/>
</dbReference>
<protein>
    <recommendedName>
        <fullName evidence="3">DUF305 domain-containing protein</fullName>
    </recommendedName>
</protein>
<keyword evidence="5" id="KW-1185">Reference proteome</keyword>
<dbReference type="Pfam" id="PF03713">
    <property type="entry name" value="DUF305"/>
    <property type="match status" value="1"/>
</dbReference>
<name>A0ABP5FSW2_9ACTN</name>
<keyword evidence="2" id="KW-0472">Membrane</keyword>
<evidence type="ECO:0000256" key="2">
    <source>
        <dbReference type="SAM" id="Phobius"/>
    </source>
</evidence>
<feature type="transmembrane region" description="Helical" evidence="2">
    <location>
        <begin position="53"/>
        <end position="73"/>
    </location>
</feature>
<gene>
    <name evidence="4" type="ORF">GCM10009839_37270</name>
</gene>
<dbReference type="EMBL" id="BAAAQN010000020">
    <property type="protein sequence ID" value="GAA2033435.1"/>
    <property type="molecule type" value="Genomic_DNA"/>
</dbReference>
<dbReference type="PANTHER" id="PTHR36933:SF1">
    <property type="entry name" value="SLL0788 PROTEIN"/>
    <property type="match status" value="1"/>
</dbReference>
<comment type="caution">
    <text evidence="4">The sequence shown here is derived from an EMBL/GenBank/DDBJ whole genome shotgun (WGS) entry which is preliminary data.</text>
</comment>
<feature type="domain" description="DUF305" evidence="3">
    <location>
        <begin position="93"/>
        <end position="248"/>
    </location>
</feature>
<dbReference type="Gene3D" id="1.20.1260.10">
    <property type="match status" value="1"/>
</dbReference>
<feature type="compositionally biased region" description="Acidic residues" evidence="1">
    <location>
        <begin position="1"/>
        <end position="38"/>
    </location>
</feature>
<dbReference type="InterPro" id="IPR005183">
    <property type="entry name" value="DUF305_CopM-like"/>
</dbReference>
<proteinExistence type="predicted"/>
<evidence type="ECO:0000259" key="3">
    <source>
        <dbReference type="Pfam" id="PF03713"/>
    </source>
</evidence>
<keyword evidence="2" id="KW-1133">Transmembrane helix</keyword>
<reference evidence="5" key="1">
    <citation type="journal article" date="2019" name="Int. J. Syst. Evol. Microbiol.">
        <title>The Global Catalogue of Microorganisms (GCM) 10K type strain sequencing project: providing services to taxonomists for standard genome sequencing and annotation.</title>
        <authorList>
            <consortium name="The Broad Institute Genomics Platform"/>
            <consortium name="The Broad Institute Genome Sequencing Center for Infectious Disease"/>
            <person name="Wu L."/>
            <person name="Ma J."/>
        </authorList>
    </citation>
    <scope>NUCLEOTIDE SEQUENCE [LARGE SCALE GENOMIC DNA]</scope>
    <source>
        <strain evidence="5">JCM 16014</strain>
    </source>
</reference>
<accession>A0ABP5FSW2</accession>
<keyword evidence="2" id="KW-0812">Transmembrane</keyword>
<dbReference type="InterPro" id="IPR012347">
    <property type="entry name" value="Ferritin-like"/>
</dbReference>
<dbReference type="PANTHER" id="PTHR36933">
    <property type="entry name" value="SLL0788 PROTEIN"/>
    <property type="match status" value="1"/>
</dbReference>